<keyword evidence="2" id="KW-0597">Phosphoprotein</keyword>
<dbReference type="PANTHER" id="PTHR14514">
    <property type="entry name" value="PKA ANCHORING PROTEIN"/>
    <property type="match status" value="1"/>
</dbReference>
<keyword evidence="4" id="KW-0472">Membrane</keyword>
<evidence type="ECO:0000313" key="7">
    <source>
        <dbReference type="Proteomes" id="UP001274896"/>
    </source>
</evidence>
<feature type="domain" description="Calponin-homology (CH)" evidence="5">
    <location>
        <begin position="1"/>
        <end position="57"/>
    </location>
</feature>
<evidence type="ECO:0000256" key="4">
    <source>
        <dbReference type="ARBA" id="ARBA00023136"/>
    </source>
</evidence>
<dbReference type="InterPro" id="IPR001715">
    <property type="entry name" value="CH_dom"/>
</dbReference>
<keyword evidence="7" id="KW-1185">Reference proteome</keyword>
<evidence type="ECO:0000313" key="6">
    <source>
        <dbReference type="EMBL" id="KAK3516626.1"/>
    </source>
</evidence>
<keyword evidence="3" id="KW-0677">Repeat</keyword>
<dbReference type="Proteomes" id="UP001274896">
    <property type="component" value="Unassembled WGS sequence"/>
</dbReference>
<evidence type="ECO:0000256" key="3">
    <source>
        <dbReference type="ARBA" id="ARBA00022737"/>
    </source>
</evidence>
<dbReference type="EMBL" id="JAUCMX010000019">
    <property type="protein sequence ID" value="KAK3516626.1"/>
    <property type="molecule type" value="Genomic_DNA"/>
</dbReference>
<organism evidence="6 7">
    <name type="scientific">Hemibagrus guttatus</name>
    <dbReference type="NCBI Taxonomy" id="175788"/>
    <lineage>
        <taxon>Eukaryota</taxon>
        <taxon>Metazoa</taxon>
        <taxon>Chordata</taxon>
        <taxon>Craniata</taxon>
        <taxon>Vertebrata</taxon>
        <taxon>Euteleostomi</taxon>
        <taxon>Actinopterygii</taxon>
        <taxon>Neopterygii</taxon>
        <taxon>Teleostei</taxon>
        <taxon>Ostariophysi</taxon>
        <taxon>Siluriformes</taxon>
        <taxon>Bagridae</taxon>
        <taxon>Hemibagrus</taxon>
    </lineage>
</organism>
<dbReference type="InterPro" id="IPR057057">
    <property type="entry name" value="Spectrin_SYNE1"/>
</dbReference>
<evidence type="ECO:0000256" key="1">
    <source>
        <dbReference type="ARBA" id="ARBA00004308"/>
    </source>
</evidence>
<comment type="subcellular location">
    <subcellularLocation>
        <location evidence="1">Endomembrane system</location>
    </subcellularLocation>
</comment>
<dbReference type="Pfam" id="PF25034">
    <property type="entry name" value="Spectrin_SYNE1"/>
    <property type="match status" value="1"/>
</dbReference>
<dbReference type="InterPro" id="IPR036872">
    <property type="entry name" value="CH_dom_sf"/>
</dbReference>
<accession>A0AAE0Q9V5</accession>
<protein>
    <recommendedName>
        <fullName evidence="5">Calponin-homology (CH) domain-containing protein</fullName>
    </recommendedName>
</protein>
<name>A0AAE0Q9V5_9TELE</name>
<dbReference type="AlphaFoldDB" id="A0AAE0Q9V5"/>
<dbReference type="SUPFAM" id="SSF47576">
    <property type="entry name" value="Calponin-homology domain, CH-domain"/>
    <property type="match status" value="1"/>
</dbReference>
<reference evidence="6" key="1">
    <citation type="submission" date="2023-06" db="EMBL/GenBank/DDBJ databases">
        <title>Male Hemibagrus guttatus genome.</title>
        <authorList>
            <person name="Bian C."/>
        </authorList>
    </citation>
    <scope>NUCLEOTIDE SEQUENCE</scope>
    <source>
        <strain evidence="6">Male_cb2023</strain>
        <tissue evidence="6">Muscle</tissue>
    </source>
</reference>
<sequence length="507" mass="57523">MSLTETRSNQENLEEAFRIAQQELGVPRLLEPEDIDVSHPDEKSIMTYVAQFLQYSKDMPSVDDDLEVSPSEKVREMTCWLQRAYEELLDVWSSTEREGYCRRYQAFQTFVGSFYEQRHPVIPMLSAMKRSTKLSEEQVALRQAWDNMEDRLQRCRTELDGALPAPLHSLAQWLQRMEAVLAEDHGTSDHRSAAQNARDKKEQLKGLMVDMSGHLDTLHLFHNTDDEGSSLIPDEKLDELKRRFTNARVTAKYHGIKLEYSEHWHHVCELLSRLKSKLNAWRGPYGSQESVLSLLQDWSDTIEKQGLVSILNAALHKLKETASTYTGKAALSEDSGTVNRQVKEAESEAAVSTEEADTVRGTMDRVLATWESYKHCSHSLQVFLGQEQAGSKVPENLSKWSSLQAQLNESGNFLIEVTDSSTSSSVANELGKLNRRWADFIKRTKFVSTKEAVPSQQASSSAPCAQAVQRLVQEADWTLREAVEVSPEALHSYRKRLQVSLMAVSDK</sequence>
<gene>
    <name evidence="6" type="ORF">QTP70_022030</name>
</gene>
<dbReference type="Gene3D" id="1.10.418.10">
    <property type="entry name" value="Calponin-like domain"/>
    <property type="match status" value="1"/>
</dbReference>
<proteinExistence type="predicted"/>
<evidence type="ECO:0000259" key="5">
    <source>
        <dbReference type="PROSITE" id="PS50021"/>
    </source>
</evidence>
<evidence type="ECO:0000256" key="2">
    <source>
        <dbReference type="ARBA" id="ARBA00022553"/>
    </source>
</evidence>
<dbReference type="Pfam" id="PF00307">
    <property type="entry name" value="CH"/>
    <property type="match status" value="1"/>
</dbReference>
<dbReference type="PROSITE" id="PS50021">
    <property type="entry name" value="CH"/>
    <property type="match status" value="1"/>
</dbReference>
<comment type="caution">
    <text evidence="6">The sequence shown here is derived from an EMBL/GenBank/DDBJ whole genome shotgun (WGS) entry which is preliminary data.</text>
</comment>
<dbReference type="PANTHER" id="PTHR14514:SF4">
    <property type="entry name" value="NESPRIN-2"/>
    <property type="match status" value="1"/>
</dbReference>